<keyword evidence="4" id="KW-1185">Reference proteome</keyword>
<dbReference type="Proteomes" id="UP000481421">
    <property type="component" value="Unassembled WGS sequence"/>
</dbReference>
<feature type="domain" description="GmrSD restriction endonucleases N-terminal" evidence="1">
    <location>
        <begin position="14"/>
        <end position="220"/>
    </location>
</feature>
<dbReference type="Pfam" id="PF07510">
    <property type="entry name" value="GmrSD_C"/>
    <property type="match status" value="1"/>
</dbReference>
<dbReference type="EMBL" id="JAAIKE010000016">
    <property type="protein sequence ID" value="NEX48697.1"/>
    <property type="molecule type" value="Genomic_DNA"/>
</dbReference>
<evidence type="ECO:0000313" key="4">
    <source>
        <dbReference type="Proteomes" id="UP000481421"/>
    </source>
</evidence>
<dbReference type="InterPro" id="IPR011089">
    <property type="entry name" value="GmrSD_C"/>
</dbReference>
<comment type="caution">
    <text evidence="3">The sequence shown here is derived from an EMBL/GenBank/DDBJ whole genome shotgun (WGS) entry which is preliminary data.</text>
</comment>
<evidence type="ECO:0000259" key="1">
    <source>
        <dbReference type="Pfam" id="PF03235"/>
    </source>
</evidence>
<feature type="domain" description="GmrSD restriction endonucleases C-terminal" evidence="2">
    <location>
        <begin position="413"/>
        <end position="555"/>
    </location>
</feature>
<reference evidence="3 4" key="1">
    <citation type="submission" date="2020-02" db="EMBL/GenBank/DDBJ databases">
        <title>Rhodobacter algicola sp. nov., isolated from microalga culture.</title>
        <authorList>
            <person name="Park C.-Y."/>
        </authorList>
    </citation>
    <scope>NUCLEOTIDE SEQUENCE [LARGE SCALE GENOMIC DNA]</scope>
    <source>
        <strain evidence="3 4">ETT8</strain>
    </source>
</reference>
<protein>
    <submittedName>
        <fullName evidence="3">DUF262 domain-containing protein</fullName>
    </submittedName>
</protein>
<accession>A0A6B3RRN7</accession>
<dbReference type="Pfam" id="PF03235">
    <property type="entry name" value="GmrSD_N"/>
    <property type="match status" value="1"/>
</dbReference>
<name>A0A6B3RRN7_9RHOB</name>
<dbReference type="RefSeq" id="WP_164615575.1">
    <property type="nucleotide sequence ID" value="NZ_JAAIKE010000016.1"/>
</dbReference>
<proteinExistence type="predicted"/>
<evidence type="ECO:0000259" key="2">
    <source>
        <dbReference type="Pfam" id="PF07510"/>
    </source>
</evidence>
<dbReference type="InterPro" id="IPR004919">
    <property type="entry name" value="GmrSD_N"/>
</dbReference>
<dbReference type="AlphaFoldDB" id="A0A6B3RRN7"/>
<gene>
    <name evidence="3" type="ORF">G3572_21110</name>
</gene>
<organism evidence="3 4">
    <name type="scientific">Pseudotabrizicola algicola</name>
    <dbReference type="NCBI Taxonomy" id="2709381"/>
    <lineage>
        <taxon>Bacteria</taxon>
        <taxon>Pseudomonadati</taxon>
        <taxon>Pseudomonadota</taxon>
        <taxon>Alphaproteobacteria</taxon>
        <taxon>Rhodobacterales</taxon>
        <taxon>Paracoccaceae</taxon>
        <taxon>Pseudotabrizicola</taxon>
    </lineage>
</organism>
<dbReference type="PANTHER" id="PTHR35149">
    <property type="entry name" value="SLL5132 PROTEIN"/>
    <property type="match status" value="1"/>
</dbReference>
<evidence type="ECO:0000313" key="3">
    <source>
        <dbReference type="EMBL" id="NEX48697.1"/>
    </source>
</evidence>
<dbReference type="PANTHER" id="PTHR35149:SF2">
    <property type="entry name" value="DUF262 DOMAIN-CONTAINING PROTEIN"/>
    <property type="match status" value="1"/>
</dbReference>
<sequence>MKAAETRVDRFLASSETAFAIPVYQRNYDWTRVQCQQLFNDILSVGADDSLSGHFIGSIVYVHDDVYTVSGLRELTIIDGQQRLTTLTLIFIALYRHAIAAGREQQAQRIYKTFLINEFAEDAEKLKLKPTDNNKVALAQIMDPKEAVKVSGYSRLVENFRFFESRIDEANFDIVQKGLTKLIFVDIALERGKDNPQRIFESLNSTGLELSQADLIRNYILMGLPRKEQERVFRKFWEPIEANARNLDVNDSRVSDFIRDFLTLKQKDIPNKGAVYEKFKERYPLPNSPELMEALEELRELSNVYARLLNPQLEKDTVISRELNYIRTLEINVAYPFLMPVYRDFVAGAISRDEFASVLRLVQSYVWRRFILSLPTNALNKIFMSLYDRVEHGDYLASIERSLMQRSGTQRFPRDAEVLAMLKDKDMYSTKSRTRTYFFDRLENHNNREPVDVTMPGITVEHIFPQNPEPGWRSALASDEYALLGEKYLNTVGNLTLSGNNGRLGNKTFLDNRDMNENGGEQGYRFSRLWLNRDLQGLERWGVEQVEARADRIAQRFLEVWPAPSVGVAADADTDEVNIFDAEEPRHKRLEYAVFFGSRLEVTQVARLYAEVFEQLLVLQPEAFHGTRLGERVQLSSDPGFLRQAIQVADGYFIEGNIDNKGKFDRLKLALSELGLEEELFVKYA</sequence>